<dbReference type="Proteomes" id="UP001497480">
    <property type="component" value="Unassembled WGS sequence"/>
</dbReference>
<dbReference type="GO" id="GO:0046983">
    <property type="term" value="F:protein dimerization activity"/>
    <property type="evidence" value="ECO:0007669"/>
    <property type="project" value="InterPro"/>
</dbReference>
<evidence type="ECO:0000256" key="2">
    <source>
        <dbReference type="ARBA" id="ARBA00023015"/>
    </source>
</evidence>
<dbReference type="FunFam" id="3.40.1810.10:FF:000006">
    <property type="entry name" value="Agamous-like MADS-box protein AGL62"/>
    <property type="match status" value="1"/>
</dbReference>
<evidence type="ECO:0000256" key="3">
    <source>
        <dbReference type="ARBA" id="ARBA00023125"/>
    </source>
</evidence>
<organism evidence="8 9">
    <name type="scientific">Lupinus luteus</name>
    <name type="common">European yellow lupine</name>
    <dbReference type="NCBI Taxonomy" id="3873"/>
    <lineage>
        <taxon>Eukaryota</taxon>
        <taxon>Viridiplantae</taxon>
        <taxon>Streptophyta</taxon>
        <taxon>Embryophyta</taxon>
        <taxon>Tracheophyta</taxon>
        <taxon>Spermatophyta</taxon>
        <taxon>Magnoliopsida</taxon>
        <taxon>eudicotyledons</taxon>
        <taxon>Gunneridae</taxon>
        <taxon>Pentapetalae</taxon>
        <taxon>rosids</taxon>
        <taxon>fabids</taxon>
        <taxon>Fabales</taxon>
        <taxon>Fabaceae</taxon>
        <taxon>Papilionoideae</taxon>
        <taxon>50 kb inversion clade</taxon>
        <taxon>genistoids sensu lato</taxon>
        <taxon>core genistoids</taxon>
        <taxon>Genisteae</taxon>
        <taxon>Lupinus</taxon>
    </lineage>
</organism>
<dbReference type="SUPFAM" id="SSF55455">
    <property type="entry name" value="SRF-like"/>
    <property type="match status" value="1"/>
</dbReference>
<keyword evidence="9" id="KW-1185">Reference proteome</keyword>
<dbReference type="InterPro" id="IPR036879">
    <property type="entry name" value="TF_MADSbox_sf"/>
</dbReference>
<dbReference type="Pfam" id="PF00319">
    <property type="entry name" value="SRF-TF"/>
    <property type="match status" value="1"/>
</dbReference>
<dbReference type="PANTHER" id="PTHR11945">
    <property type="entry name" value="MADS BOX PROTEIN"/>
    <property type="match status" value="1"/>
</dbReference>
<sequence>MSQRKIKMKFMENKSSRLVTFSKRKSGLFKKAMELSILCGVEVVVLLFSVGGKAYSFGHPSIEAVTKKFIHQGEGSQMSHGESSNDDDNIVKLSQQLQDLKDQIQVEKDKKKDLDKALSKYEFINGKLPIDNLSLEELVEFKASLLSLKDNLAVKENEMEVASSLILLNDEICEQLTRLPYQKFEGGR</sequence>
<comment type="subcellular location">
    <subcellularLocation>
        <location evidence="1">Nucleus</location>
    </subcellularLocation>
</comment>
<dbReference type="GO" id="GO:0000978">
    <property type="term" value="F:RNA polymerase II cis-regulatory region sequence-specific DNA binding"/>
    <property type="evidence" value="ECO:0007669"/>
    <property type="project" value="TreeGrafter"/>
</dbReference>
<keyword evidence="5" id="KW-0539">Nucleus</keyword>
<comment type="caution">
    <text evidence="8">The sequence shown here is derived from an EMBL/GenBank/DDBJ whole genome shotgun (WGS) entry which is preliminary data.</text>
</comment>
<dbReference type="Gene3D" id="3.40.1810.10">
    <property type="entry name" value="Transcription factor, MADS-box"/>
    <property type="match status" value="1"/>
</dbReference>
<evidence type="ECO:0000256" key="5">
    <source>
        <dbReference type="ARBA" id="ARBA00023242"/>
    </source>
</evidence>
<protein>
    <recommendedName>
        <fullName evidence="7">MADS-box domain-containing protein</fullName>
    </recommendedName>
</protein>
<keyword evidence="4" id="KW-0804">Transcription</keyword>
<dbReference type="EMBL" id="CAXHTB010000018">
    <property type="protein sequence ID" value="CAL0324470.1"/>
    <property type="molecule type" value="Genomic_DNA"/>
</dbReference>
<keyword evidence="3" id="KW-0238">DNA-binding</keyword>
<reference evidence="8 9" key="1">
    <citation type="submission" date="2024-03" db="EMBL/GenBank/DDBJ databases">
        <authorList>
            <person name="Martinez-Hernandez J."/>
        </authorList>
    </citation>
    <scope>NUCLEOTIDE SEQUENCE [LARGE SCALE GENOMIC DNA]</scope>
</reference>
<dbReference type="SMART" id="SM00432">
    <property type="entry name" value="MADS"/>
    <property type="match status" value="1"/>
</dbReference>
<evidence type="ECO:0000259" key="7">
    <source>
        <dbReference type="PROSITE" id="PS50066"/>
    </source>
</evidence>
<dbReference type="GO" id="GO:0000981">
    <property type="term" value="F:DNA-binding transcription factor activity, RNA polymerase II-specific"/>
    <property type="evidence" value="ECO:0007669"/>
    <property type="project" value="TreeGrafter"/>
</dbReference>
<evidence type="ECO:0000313" key="9">
    <source>
        <dbReference type="Proteomes" id="UP001497480"/>
    </source>
</evidence>
<dbReference type="AlphaFoldDB" id="A0AAV1XRW0"/>
<dbReference type="PANTHER" id="PTHR11945:SF229">
    <property type="entry name" value="AGAMOUS-LIKE 55-RELATED"/>
    <property type="match status" value="1"/>
</dbReference>
<dbReference type="PROSITE" id="PS50066">
    <property type="entry name" value="MADS_BOX_2"/>
    <property type="match status" value="1"/>
</dbReference>
<evidence type="ECO:0000256" key="4">
    <source>
        <dbReference type="ARBA" id="ARBA00023163"/>
    </source>
</evidence>
<accession>A0AAV1XRW0</accession>
<feature type="coiled-coil region" evidence="6">
    <location>
        <begin position="90"/>
        <end position="158"/>
    </location>
</feature>
<dbReference type="PRINTS" id="PR00404">
    <property type="entry name" value="MADSDOMAIN"/>
</dbReference>
<gene>
    <name evidence="8" type="ORF">LLUT_LOCUS25530</name>
</gene>
<feature type="domain" description="MADS-box" evidence="7">
    <location>
        <begin position="1"/>
        <end position="61"/>
    </location>
</feature>
<dbReference type="InterPro" id="IPR002100">
    <property type="entry name" value="TF_MADSbox"/>
</dbReference>
<dbReference type="GO" id="GO:0005634">
    <property type="term" value="C:nucleus"/>
    <property type="evidence" value="ECO:0007669"/>
    <property type="project" value="UniProtKB-SubCell"/>
</dbReference>
<evidence type="ECO:0000256" key="6">
    <source>
        <dbReference type="SAM" id="Coils"/>
    </source>
</evidence>
<name>A0AAV1XRW0_LUPLU</name>
<keyword evidence="2" id="KW-0805">Transcription regulation</keyword>
<evidence type="ECO:0000256" key="1">
    <source>
        <dbReference type="ARBA" id="ARBA00004123"/>
    </source>
</evidence>
<evidence type="ECO:0000313" key="8">
    <source>
        <dbReference type="EMBL" id="CAL0324470.1"/>
    </source>
</evidence>
<keyword evidence="6" id="KW-0175">Coiled coil</keyword>
<proteinExistence type="predicted"/>